<dbReference type="AlphaFoldDB" id="A0A0R3K2E1"/>
<dbReference type="Gene3D" id="1.10.150.130">
    <property type="match status" value="1"/>
</dbReference>
<dbReference type="GO" id="GO:0003677">
    <property type="term" value="F:DNA binding"/>
    <property type="evidence" value="ECO:0007669"/>
    <property type="project" value="UniProtKB-KW"/>
</dbReference>
<keyword evidence="1" id="KW-0238">DNA-binding</keyword>
<reference evidence="2 3" key="1">
    <citation type="submission" date="2014-03" db="EMBL/GenBank/DDBJ databases">
        <title>Bradyrhizobium valentinum sp. nov., isolated from effective nodules of Lupinus mariae-josephae, a lupine endemic of basic-lime soils in Eastern Spain.</title>
        <authorList>
            <person name="Duran D."/>
            <person name="Rey L."/>
            <person name="Navarro A."/>
            <person name="Busquets A."/>
            <person name="Imperial J."/>
            <person name="Ruiz-Argueso T."/>
        </authorList>
    </citation>
    <scope>NUCLEOTIDE SEQUENCE [LARGE SCALE GENOMIC DNA]</scope>
    <source>
        <strain evidence="2 3">LmjM3</strain>
    </source>
</reference>
<gene>
    <name evidence="2" type="ORF">CP49_36595</name>
</gene>
<proteinExistence type="predicted"/>
<dbReference type="InterPro" id="IPR010998">
    <property type="entry name" value="Integrase_recombinase_N"/>
</dbReference>
<protein>
    <submittedName>
        <fullName evidence="2">Uncharacterized protein</fullName>
    </submittedName>
</protein>
<dbReference type="GO" id="GO:0015074">
    <property type="term" value="P:DNA integration"/>
    <property type="evidence" value="ECO:0007669"/>
    <property type="project" value="InterPro"/>
</dbReference>
<dbReference type="EMBL" id="LLXX01000238">
    <property type="protein sequence ID" value="KRQ89830.1"/>
    <property type="molecule type" value="Genomic_DNA"/>
</dbReference>
<evidence type="ECO:0000313" key="2">
    <source>
        <dbReference type="EMBL" id="KRQ89830.1"/>
    </source>
</evidence>
<evidence type="ECO:0000256" key="1">
    <source>
        <dbReference type="ARBA" id="ARBA00023125"/>
    </source>
</evidence>
<evidence type="ECO:0000313" key="3">
    <source>
        <dbReference type="Proteomes" id="UP000051913"/>
    </source>
</evidence>
<accession>A0A0R3K2E1</accession>
<organism evidence="2 3">
    <name type="scientific">Bradyrhizobium valentinum</name>
    <dbReference type="NCBI Taxonomy" id="1518501"/>
    <lineage>
        <taxon>Bacteria</taxon>
        <taxon>Pseudomonadati</taxon>
        <taxon>Pseudomonadota</taxon>
        <taxon>Alphaproteobacteria</taxon>
        <taxon>Hyphomicrobiales</taxon>
        <taxon>Nitrobacteraceae</taxon>
        <taxon>Bradyrhizobium</taxon>
    </lineage>
</organism>
<keyword evidence="3" id="KW-1185">Reference proteome</keyword>
<comment type="caution">
    <text evidence="2">The sequence shown here is derived from an EMBL/GenBank/DDBJ whole genome shotgun (WGS) entry which is preliminary data.</text>
</comment>
<sequence length="91" mass="10178">MAQGDNPAQERQLDHKAIVVKELCDLYFADLKAGLILGKGGRPKKASTIVTDTGRIERHIIPLIGTRRAKDLTKADINKVLKDIHLFQYRA</sequence>
<name>A0A0R3K2E1_9BRAD</name>
<dbReference type="Proteomes" id="UP000051913">
    <property type="component" value="Unassembled WGS sequence"/>
</dbReference>